<name>A0AA40PR45_9CHLA</name>
<dbReference type="Proteomes" id="UP000054301">
    <property type="component" value="Unassembled WGS sequence"/>
</dbReference>
<reference evidence="1 2" key="1">
    <citation type="submission" date="2015-06" db="EMBL/GenBank/DDBJ databases">
        <title>More than comparative genomics: Whole genome sequencing reveals elusive C. pecorum plasmid and re-evaluates genetic differences and phylogenetic relationships between C. pecorum from pig, cattle, sheep and koala hosts.</title>
        <authorList>
            <person name="Jelocnik M."/>
            <person name="Bachmann N.L."/>
            <person name="Kaltenboeck B."/>
            <person name="Waugh C."/>
            <person name="Woolford L."/>
            <person name="Speight N."/>
            <person name="Gillett A."/>
            <person name="Higgins D."/>
            <person name="Flanagan C."/>
            <person name="Myers G."/>
            <person name="Timms P."/>
            <person name="Polkinghorne A."/>
        </authorList>
    </citation>
    <scope>NUCLEOTIDE SEQUENCE [LARGE SCALE GENOMIC DNA]</scope>
    <source>
        <strain evidence="1 2">L1</strain>
    </source>
</reference>
<evidence type="ECO:0000313" key="2">
    <source>
        <dbReference type="Proteomes" id="UP000054301"/>
    </source>
</evidence>
<dbReference type="AlphaFoldDB" id="A0AA40PR45"/>
<protein>
    <recommendedName>
        <fullName evidence="3">Lipoprotein</fullName>
    </recommendedName>
</protein>
<gene>
    <name evidence="1" type="ORF">cpL1_0455</name>
</gene>
<sequence length="65" mass="7345">MRGFSFLILTLLLSVFSVGCSYMPPERSYVLAKRAHPLVPKATRWEFSLAKAILQASHSQLTCFK</sequence>
<organism evidence="1 2">
    <name type="scientific">Chlamydia pecorum</name>
    <dbReference type="NCBI Taxonomy" id="85991"/>
    <lineage>
        <taxon>Bacteria</taxon>
        <taxon>Pseudomonadati</taxon>
        <taxon>Chlamydiota</taxon>
        <taxon>Chlamydiia</taxon>
        <taxon>Chlamydiales</taxon>
        <taxon>Chlamydiaceae</taxon>
        <taxon>Chlamydia/Chlamydophila group</taxon>
        <taxon>Chlamydia</taxon>
    </lineage>
</organism>
<evidence type="ECO:0000313" key="1">
    <source>
        <dbReference type="EMBL" id="KTF29244.1"/>
    </source>
</evidence>
<comment type="caution">
    <text evidence="1">The sequence shown here is derived from an EMBL/GenBank/DDBJ whole genome shotgun (WGS) entry which is preliminary data.</text>
</comment>
<dbReference type="RefSeq" id="WP_021756399.1">
    <property type="nucleotide sequence ID" value="NZ_LFRH01000001.1"/>
</dbReference>
<dbReference type="EMBL" id="LFRH01000001">
    <property type="protein sequence ID" value="KTF29244.1"/>
    <property type="molecule type" value="Genomic_DNA"/>
</dbReference>
<accession>A0AA40PR45</accession>
<proteinExistence type="predicted"/>
<evidence type="ECO:0008006" key="3">
    <source>
        <dbReference type="Google" id="ProtNLM"/>
    </source>
</evidence>
<dbReference type="PROSITE" id="PS51257">
    <property type="entry name" value="PROKAR_LIPOPROTEIN"/>
    <property type="match status" value="1"/>
</dbReference>